<sequence>MIKNDRDVARLAIPVDKKSTTQPVKTTAPAGGLFLLKRITPAGHVALSWFFRHNGKRITVGNSRTDYATACELYRLKVSRYLIGDVQPEDIRPRWSLDTLFNKWIDAEGKPGSALELSQLWRKHWSPVCGSMIAVDVSYRQIVQVVNDVRARMLEHGGKVQHNALSRGARFFPRMYAYGFKHGIATADDTPITVPQTLKNSIDSNQMPPKAKPRQASITAEQYRRLFDKLPHTEAGNALRLIMLTGRRKNEVVGMTRQELRDDVWIIPASRSKNGKPQTIPLIRCISDAVTRSPYQVGRLWQVGGTTLNYILLRLGVTAHYTDDITGEPVNVPCTVHDLRRSWANILRLDVGLERETVDLMLSHTLQDYDQTSKTYQKIADIHAAAVAEGWQRWDAYWLCNVEQKMCLTVR</sequence>
<proteinExistence type="inferred from homology"/>
<reference evidence="5 6" key="1">
    <citation type="submission" date="2016-04" db="EMBL/GenBank/DDBJ databases">
        <authorList>
            <person name="Regsiter A."/>
            <person name="William W."/>
        </authorList>
    </citation>
    <scope>NUCLEOTIDE SEQUENCE [LARGE SCALE GENOMIC DNA]</scope>
    <source>
        <strain evidence="5 6">92</strain>
    </source>
</reference>
<feature type="domain" description="Tyr recombinase" evidence="4">
    <location>
        <begin position="213"/>
        <end position="389"/>
    </location>
</feature>
<evidence type="ECO:0000259" key="4">
    <source>
        <dbReference type="PROSITE" id="PS51898"/>
    </source>
</evidence>
<evidence type="ECO:0000256" key="2">
    <source>
        <dbReference type="ARBA" id="ARBA00022908"/>
    </source>
</evidence>
<protein>
    <recommendedName>
        <fullName evidence="4">Tyr recombinase domain-containing protein</fullName>
    </recommendedName>
</protein>
<keyword evidence="3" id="KW-0233">DNA recombination</keyword>
<comment type="similarity">
    <text evidence="1">Belongs to the 'phage' integrase family.</text>
</comment>
<dbReference type="AlphaFoldDB" id="A0AAX2BNW8"/>
<dbReference type="GO" id="GO:0006310">
    <property type="term" value="P:DNA recombination"/>
    <property type="evidence" value="ECO:0007669"/>
    <property type="project" value="UniProtKB-KW"/>
</dbReference>
<dbReference type="GO" id="GO:0015074">
    <property type="term" value="P:DNA integration"/>
    <property type="evidence" value="ECO:0007669"/>
    <property type="project" value="UniProtKB-KW"/>
</dbReference>
<dbReference type="EMBL" id="LT556085">
    <property type="protein sequence ID" value="SBA20857.1"/>
    <property type="molecule type" value="Genomic_DNA"/>
</dbReference>
<evidence type="ECO:0000313" key="5">
    <source>
        <dbReference type="EMBL" id="SBA20857.1"/>
    </source>
</evidence>
<keyword evidence="2" id="KW-0229">DNA integration</keyword>
<evidence type="ECO:0000256" key="3">
    <source>
        <dbReference type="ARBA" id="ARBA00023172"/>
    </source>
</evidence>
<organism evidence="5 6">
    <name type="scientific">Citrobacter amalonaticus</name>
    <dbReference type="NCBI Taxonomy" id="35703"/>
    <lineage>
        <taxon>Bacteria</taxon>
        <taxon>Pseudomonadati</taxon>
        <taxon>Pseudomonadota</taxon>
        <taxon>Gammaproteobacteria</taxon>
        <taxon>Enterobacterales</taxon>
        <taxon>Enterobacteriaceae</taxon>
        <taxon>Citrobacter</taxon>
    </lineage>
</organism>
<dbReference type="Proteomes" id="UP000245995">
    <property type="component" value="Chromosome CITRO92"/>
</dbReference>
<evidence type="ECO:0000313" key="6">
    <source>
        <dbReference type="Proteomes" id="UP000245995"/>
    </source>
</evidence>
<evidence type="ECO:0000256" key="1">
    <source>
        <dbReference type="ARBA" id="ARBA00008857"/>
    </source>
</evidence>
<dbReference type="RefSeq" id="WP_157959997.1">
    <property type="nucleotide sequence ID" value="NZ_LT556085.1"/>
</dbReference>
<dbReference type="InterPro" id="IPR002104">
    <property type="entry name" value="Integrase_catalytic"/>
</dbReference>
<dbReference type="SUPFAM" id="SSF56349">
    <property type="entry name" value="DNA breaking-rejoining enzymes"/>
    <property type="match status" value="1"/>
</dbReference>
<dbReference type="PANTHER" id="PTHR30629">
    <property type="entry name" value="PROPHAGE INTEGRASE"/>
    <property type="match status" value="1"/>
</dbReference>
<dbReference type="InterPro" id="IPR050808">
    <property type="entry name" value="Phage_Integrase"/>
</dbReference>
<dbReference type="Gene3D" id="1.10.443.10">
    <property type="entry name" value="Intergrase catalytic core"/>
    <property type="match status" value="1"/>
</dbReference>
<name>A0AAX2BNW8_CITAM</name>
<dbReference type="InterPro" id="IPR011010">
    <property type="entry name" value="DNA_brk_join_enz"/>
</dbReference>
<dbReference type="GO" id="GO:0003677">
    <property type="term" value="F:DNA binding"/>
    <property type="evidence" value="ECO:0007669"/>
    <property type="project" value="InterPro"/>
</dbReference>
<gene>
    <name evidence="5" type="ORF">CITRO92_4205</name>
</gene>
<accession>A0AAX2BNW8</accession>
<dbReference type="PROSITE" id="PS51898">
    <property type="entry name" value="TYR_RECOMBINASE"/>
    <property type="match status" value="1"/>
</dbReference>
<dbReference type="InterPro" id="IPR013762">
    <property type="entry name" value="Integrase-like_cat_sf"/>
</dbReference>
<dbReference type="PANTHER" id="PTHR30629:SF2">
    <property type="entry name" value="PROPHAGE INTEGRASE INTS-RELATED"/>
    <property type="match status" value="1"/>
</dbReference>